<dbReference type="Pfam" id="PF03000">
    <property type="entry name" value="NPH3"/>
    <property type="match status" value="1"/>
</dbReference>
<dbReference type="OrthoDB" id="1080584at2759"/>
<dbReference type="SUPFAM" id="SSF54695">
    <property type="entry name" value="POZ domain"/>
    <property type="match status" value="1"/>
</dbReference>
<dbReference type="EMBL" id="RXIC02000025">
    <property type="protein sequence ID" value="KAB1206039.1"/>
    <property type="molecule type" value="Genomic_DNA"/>
</dbReference>
<reference evidence="6 8" key="2">
    <citation type="journal article" date="2019" name="Plant Biotechnol. J.">
        <title>The red bayberry genome and genetic basis of sex determination.</title>
        <authorList>
            <person name="Jia H.M."/>
            <person name="Jia H.J."/>
            <person name="Cai Q.L."/>
            <person name="Wang Y."/>
            <person name="Zhao H.B."/>
            <person name="Yang W.F."/>
            <person name="Wang G.Y."/>
            <person name="Li Y.H."/>
            <person name="Zhan D.L."/>
            <person name="Shen Y.T."/>
            <person name="Niu Q.F."/>
            <person name="Chang L."/>
            <person name="Qiu J."/>
            <person name="Zhao L."/>
            <person name="Xie H.B."/>
            <person name="Fu W.Y."/>
            <person name="Jin J."/>
            <person name="Li X.W."/>
            <person name="Jiao Y."/>
            <person name="Zhou C.C."/>
            <person name="Tu T."/>
            <person name="Chai C.Y."/>
            <person name="Gao J.L."/>
            <person name="Fan L.J."/>
            <person name="van de Weg E."/>
            <person name="Wang J.Y."/>
            <person name="Gao Z.S."/>
        </authorList>
    </citation>
    <scope>NUCLEOTIDE SEQUENCE [LARGE SCALE GENOMIC DNA]</scope>
    <source>
        <tissue evidence="6">Leaves</tissue>
    </source>
</reference>
<evidence type="ECO:0000259" key="4">
    <source>
        <dbReference type="PROSITE" id="PS50097"/>
    </source>
</evidence>
<comment type="caution">
    <text evidence="6">The sequence shown here is derived from an EMBL/GenBank/DDBJ whole genome shotgun (WGS) entry which is preliminary data.</text>
</comment>
<dbReference type="InterPro" id="IPR000210">
    <property type="entry name" value="BTB/POZ_dom"/>
</dbReference>
<feature type="domain" description="NPH3" evidence="5">
    <location>
        <begin position="279"/>
        <end position="533"/>
    </location>
</feature>
<reference evidence="6" key="3">
    <citation type="submission" date="2019-09" db="EMBL/GenBank/DDBJ databases">
        <authorList>
            <person name="Gao Z."/>
        </authorList>
    </citation>
    <scope>NUCLEOTIDE SEQUENCE</scope>
    <source>
        <tissue evidence="6">Leaves</tissue>
    </source>
</reference>
<keyword evidence="8" id="KW-1185">Reference proteome</keyword>
<evidence type="ECO:0000256" key="2">
    <source>
        <dbReference type="ARBA" id="ARBA00022786"/>
    </source>
</evidence>
<dbReference type="InterPro" id="IPR011333">
    <property type="entry name" value="SKP1/BTB/POZ_sf"/>
</dbReference>
<dbReference type="Proteomes" id="UP000516437">
    <property type="component" value="Chromosome 7"/>
</dbReference>
<evidence type="ECO:0000313" key="6">
    <source>
        <dbReference type="EMBL" id="KAB1206039.1"/>
    </source>
</evidence>
<dbReference type="PROSITE" id="PS51649">
    <property type="entry name" value="NPH3"/>
    <property type="match status" value="1"/>
</dbReference>
<evidence type="ECO:0000313" key="7">
    <source>
        <dbReference type="EMBL" id="KAB1206045.1"/>
    </source>
</evidence>
<dbReference type="UniPathway" id="UPA00143"/>
<comment type="similarity">
    <text evidence="3">Belongs to the NPH3 family.</text>
</comment>
<comment type="pathway">
    <text evidence="1">Protein modification; protein ubiquitination.</text>
</comment>
<accession>A0A6A1V064</accession>
<evidence type="ECO:0000256" key="1">
    <source>
        <dbReference type="ARBA" id="ARBA00004906"/>
    </source>
</evidence>
<evidence type="ECO:0008006" key="9">
    <source>
        <dbReference type="Google" id="ProtNLM"/>
    </source>
</evidence>
<proteinExistence type="inferred from homology"/>
<dbReference type="InterPro" id="IPR043454">
    <property type="entry name" value="NPH3/RPT2-like"/>
</dbReference>
<organism evidence="6 8">
    <name type="scientific">Morella rubra</name>
    <name type="common">Chinese bayberry</name>
    <dbReference type="NCBI Taxonomy" id="262757"/>
    <lineage>
        <taxon>Eukaryota</taxon>
        <taxon>Viridiplantae</taxon>
        <taxon>Streptophyta</taxon>
        <taxon>Embryophyta</taxon>
        <taxon>Tracheophyta</taxon>
        <taxon>Spermatophyta</taxon>
        <taxon>Magnoliopsida</taxon>
        <taxon>eudicotyledons</taxon>
        <taxon>Gunneridae</taxon>
        <taxon>Pentapetalae</taxon>
        <taxon>rosids</taxon>
        <taxon>fabids</taxon>
        <taxon>Fagales</taxon>
        <taxon>Myricaceae</taxon>
        <taxon>Morella</taxon>
    </lineage>
</organism>
<reference evidence="6" key="1">
    <citation type="submission" date="2018-07" db="EMBL/GenBank/DDBJ databases">
        <authorList>
            <person name="Gao Z.-S."/>
            <person name="Jia H.-M."/>
            <person name="Jia H.-J."/>
            <person name="Cai Q.-L."/>
            <person name="Wang Y."/>
            <person name="Zhao H.-B."/>
        </authorList>
    </citation>
    <scope>NUCLEOTIDE SEQUENCE</scope>
    <source>
        <tissue evidence="6">Leaves</tissue>
    </source>
</reference>
<evidence type="ECO:0000313" key="8">
    <source>
        <dbReference type="Proteomes" id="UP000516437"/>
    </source>
</evidence>
<name>A0A6A1V064_9ROSI</name>
<evidence type="ECO:0000259" key="5">
    <source>
        <dbReference type="PROSITE" id="PS51649"/>
    </source>
</evidence>
<gene>
    <name evidence="6" type="ORF">CJ030_MR7G009268</name>
    <name evidence="7" type="ORF">CJ030_MR7G009274</name>
</gene>
<sequence>MVSSVVLLSPQLPVVVGQKPNCLHHFNRVSFPISIANIRQNQNLGIKLLCGHEEIEKENTLLMRSYGDAAIHTWLCFVGKRAAMRQLCNLQILINSEQTFFLNKKIVSTYSGRLKKIINQEKRRDQTKKQVIELYDFPGGAYGFELVSRFCYNDGRISITVSNVSLLHCCAVFLGMTEKVSTSNLLQQTQTFFSGMLDWSWSDLLLCLNSCDSFFTHANSSGLVQKFICALLAKMAQNSDINLIASSSSSSSSPDTASGLRFSYSFKGTPDLVKPSSKAWWFDDLAILSPKILEKVIQSMGAYGSDNDSLLLTKFLLHYLKTAAQRKCNKKTSSCEYGGIADTAIHGVMTVGKKAFSCRALLWVLRVVSGFGLKKDYRVGLEKLIGGMLDQATLDDLLVSGNDRGVYDVNLVVRLIRVFANSDEISIHKMKKIGRLIDEYLAEISPDQNLKMSKFLGVAESLPDSARDCFDGIYRAIDIYIQSHLSLSFEERSRLCRCLNYKKLGLEACKELAKNPRIPPMIAVQALISQQSKLETKELVCKSPRGSSSQMVLYGDLESFSEGKEDVTQNLQRMQWRVVELEKVCRDMKGQMSRMVRHKVLTVPGHSRSTLPRLC</sequence>
<dbReference type="EMBL" id="RXIC02000025">
    <property type="protein sequence ID" value="KAB1206045.1"/>
    <property type="molecule type" value="Genomic_DNA"/>
</dbReference>
<dbReference type="AlphaFoldDB" id="A0A6A1V064"/>
<evidence type="ECO:0000256" key="3">
    <source>
        <dbReference type="PROSITE-ProRule" id="PRU00982"/>
    </source>
</evidence>
<dbReference type="PANTHER" id="PTHR32370">
    <property type="entry name" value="OS12G0117600 PROTEIN"/>
    <property type="match status" value="1"/>
</dbReference>
<dbReference type="PROSITE" id="PS50097">
    <property type="entry name" value="BTB"/>
    <property type="match status" value="1"/>
</dbReference>
<dbReference type="GO" id="GO:0016567">
    <property type="term" value="P:protein ubiquitination"/>
    <property type="evidence" value="ECO:0007669"/>
    <property type="project" value="UniProtKB-UniPathway"/>
</dbReference>
<feature type="domain" description="BTB" evidence="4">
    <location>
        <begin position="88"/>
        <end position="154"/>
    </location>
</feature>
<dbReference type="InterPro" id="IPR027356">
    <property type="entry name" value="NPH3_dom"/>
</dbReference>
<keyword evidence="2" id="KW-0833">Ubl conjugation pathway</keyword>
<protein>
    <recommendedName>
        <fullName evidence="9">BTB/POZ domain-containing protein</fullName>
    </recommendedName>
</protein>